<reference evidence="1" key="1">
    <citation type="submission" date="2023-03" db="EMBL/GenBank/DDBJ databases">
        <title>Chromosome-scale reference genome and RAD-based genetic map of yellow starthistle (Centaurea solstitialis) reveal putative structural variation and QTLs associated with invader traits.</title>
        <authorList>
            <person name="Reatini B."/>
            <person name="Cang F.A."/>
            <person name="Jiang Q."/>
            <person name="Mckibben M.T.W."/>
            <person name="Barker M.S."/>
            <person name="Rieseberg L.H."/>
            <person name="Dlugosch K.M."/>
        </authorList>
    </citation>
    <scope>NUCLEOTIDE SEQUENCE</scope>
    <source>
        <strain evidence="1">CAN-66</strain>
        <tissue evidence="1">Leaf</tissue>
    </source>
</reference>
<dbReference type="EMBL" id="JARYMX010000004">
    <property type="protein sequence ID" value="KAJ9550730.1"/>
    <property type="molecule type" value="Genomic_DNA"/>
</dbReference>
<dbReference type="AlphaFoldDB" id="A0AA38WFW7"/>
<comment type="caution">
    <text evidence="1">The sequence shown here is derived from an EMBL/GenBank/DDBJ whole genome shotgun (WGS) entry which is preliminary data.</text>
</comment>
<accession>A0AA38WFW7</accession>
<dbReference type="Proteomes" id="UP001172457">
    <property type="component" value="Chromosome 4"/>
</dbReference>
<evidence type="ECO:0000313" key="1">
    <source>
        <dbReference type="EMBL" id="KAJ9550730.1"/>
    </source>
</evidence>
<protein>
    <submittedName>
        <fullName evidence="1">Uncharacterized protein</fullName>
    </submittedName>
</protein>
<evidence type="ECO:0000313" key="2">
    <source>
        <dbReference type="Proteomes" id="UP001172457"/>
    </source>
</evidence>
<name>A0AA38WFW7_9ASTR</name>
<keyword evidence="2" id="KW-1185">Reference proteome</keyword>
<organism evidence="1 2">
    <name type="scientific">Centaurea solstitialis</name>
    <name type="common">yellow star-thistle</name>
    <dbReference type="NCBI Taxonomy" id="347529"/>
    <lineage>
        <taxon>Eukaryota</taxon>
        <taxon>Viridiplantae</taxon>
        <taxon>Streptophyta</taxon>
        <taxon>Embryophyta</taxon>
        <taxon>Tracheophyta</taxon>
        <taxon>Spermatophyta</taxon>
        <taxon>Magnoliopsida</taxon>
        <taxon>eudicotyledons</taxon>
        <taxon>Gunneridae</taxon>
        <taxon>Pentapetalae</taxon>
        <taxon>asterids</taxon>
        <taxon>campanulids</taxon>
        <taxon>Asterales</taxon>
        <taxon>Asteraceae</taxon>
        <taxon>Carduoideae</taxon>
        <taxon>Cardueae</taxon>
        <taxon>Centaureinae</taxon>
        <taxon>Centaurea</taxon>
    </lineage>
</organism>
<proteinExistence type="predicted"/>
<gene>
    <name evidence="1" type="ORF">OSB04_014775</name>
</gene>
<sequence>MRLSNIIPFFFIFATLGLYTVSQITNYSTHDPLISLQARRALTSLQDSNPGITKVDGNARRSTMQSKLTAKSYDASSNEDAEIIYNIDYHGVMTHPSPTPKHP</sequence>